<dbReference type="InterPro" id="IPR002110">
    <property type="entry name" value="Ankyrin_rpt"/>
</dbReference>
<dbReference type="GeneTree" id="ENSGT00660000097163"/>
<reference evidence="5" key="3">
    <citation type="submission" date="2025-09" db="UniProtKB">
        <authorList>
            <consortium name="Ensembl"/>
        </authorList>
    </citation>
    <scope>IDENTIFICATION</scope>
</reference>
<sequence>MALMKNQEDISNQLSSLLERTDIGSSSFVLSSVAMKCDDKLLEEFLNDKPDTNNQNLTVFIQAQLYTAAFWGFYDVTKALIQNGADVNYPNQTTLWTPLHAACFQEHEQIITLLLENGANINALDKDGRSCIDIASVSNRVWNQFTDLGCKRTPDALLIRKGLLRSDPTNNIRSTSSATMHTKTGIKLAEYTPPSSSRSNKSSAYSSSQMKAAMGDDVLAEETPSKRSGKSSRNVSNSSM</sequence>
<keyword evidence="2 3" id="KW-0040">ANK repeat</keyword>
<dbReference type="OMA" id="FQEHGKI"/>
<reference evidence="6" key="1">
    <citation type="submission" date="2003-08" db="EMBL/GenBank/DDBJ databases">
        <authorList>
            <person name="Birren B."/>
            <person name="Nusbaum C."/>
            <person name="Abebe A."/>
            <person name="Abouelleil A."/>
            <person name="Adekoya E."/>
            <person name="Ait-zahra M."/>
            <person name="Allen N."/>
            <person name="Allen T."/>
            <person name="An P."/>
            <person name="Anderson M."/>
            <person name="Anderson S."/>
            <person name="Arachchi H."/>
            <person name="Armbruster J."/>
            <person name="Bachantsang P."/>
            <person name="Baldwin J."/>
            <person name="Barry A."/>
            <person name="Bayul T."/>
            <person name="Blitshsteyn B."/>
            <person name="Bloom T."/>
            <person name="Blye J."/>
            <person name="Boguslavskiy L."/>
            <person name="Borowsky M."/>
            <person name="Boukhgalter B."/>
            <person name="Brunache A."/>
            <person name="Butler J."/>
            <person name="Calixte N."/>
            <person name="Calvo S."/>
            <person name="Camarata J."/>
            <person name="Campo K."/>
            <person name="Chang J."/>
            <person name="Cheshatsang Y."/>
            <person name="Citroen M."/>
            <person name="Collymore A."/>
            <person name="Considine T."/>
            <person name="Cook A."/>
            <person name="Cooke P."/>
            <person name="Corum B."/>
            <person name="Cuomo C."/>
            <person name="David R."/>
            <person name="Dawoe T."/>
            <person name="Degray S."/>
            <person name="Dodge S."/>
            <person name="Dooley K."/>
            <person name="Dorje P."/>
            <person name="Dorjee K."/>
            <person name="Dorris L."/>
            <person name="Duffey N."/>
            <person name="Dupes A."/>
            <person name="Elkins T."/>
            <person name="Engels R."/>
            <person name="Erickson J."/>
            <person name="Farina A."/>
            <person name="Faro S."/>
            <person name="Ferreira P."/>
            <person name="Fischer H."/>
            <person name="Fitzgerald M."/>
            <person name="Foley K."/>
            <person name="Gage D."/>
            <person name="Galagan J."/>
            <person name="Gearin G."/>
            <person name="Gnerre S."/>
            <person name="Gnirke A."/>
            <person name="Goyette A."/>
            <person name="Graham J."/>
            <person name="Grandbois E."/>
            <person name="Gyaltsen K."/>
            <person name="Hafez N."/>
            <person name="Hagopian D."/>
            <person name="Hagos B."/>
            <person name="Hall J."/>
            <person name="Hatcher B."/>
            <person name="Heller A."/>
            <person name="Higgins H."/>
            <person name="Honan T."/>
            <person name="Horn A."/>
            <person name="Houde N."/>
            <person name="Hughes L."/>
            <person name="Hulme W."/>
            <person name="Husby E."/>
            <person name="Iliev I."/>
            <person name="Jaffe D."/>
            <person name="Jones C."/>
            <person name="Kamal M."/>
            <person name="Kamat A."/>
            <person name="Kamvysselis M."/>
            <person name="Karlsson E."/>
            <person name="Kells C."/>
            <person name="Kieu A."/>
            <person name="Kisner P."/>
            <person name="Kodira C."/>
            <person name="Kulbokas E."/>
            <person name="Labutti K."/>
            <person name="Lama D."/>
            <person name="Landers T."/>
            <person name="Leger J."/>
            <person name="Levine S."/>
            <person name="Lewis D."/>
            <person name="Lewis T."/>
            <person name="Lindblad-toh K."/>
            <person name="Liu X."/>
            <person name="Lokyitsang T."/>
            <person name="Lokyitsang Y."/>
            <person name="Lucien O."/>
            <person name="Lui A."/>
            <person name="Ma L.J."/>
            <person name="Mabbitt R."/>
            <person name="Macdonald J."/>
            <person name="Maclean C."/>
            <person name="Major J."/>
            <person name="Manning J."/>
            <person name="Marabella R."/>
            <person name="Maru K."/>
            <person name="Matthews C."/>
            <person name="Mauceli E."/>
            <person name="Mccarthy M."/>
            <person name="Mcdonough S."/>
            <person name="Mcghee T."/>
            <person name="Meldrim J."/>
            <person name="Meneus L."/>
            <person name="Mesirov J."/>
            <person name="Mihalev A."/>
            <person name="Mihova T."/>
            <person name="Mikkelsen T."/>
            <person name="Mlenga V."/>
            <person name="Moru K."/>
            <person name="Mozes J."/>
            <person name="Mulrain L."/>
            <person name="Munson G."/>
            <person name="Naylor J."/>
            <person name="Newes C."/>
            <person name="Nguyen C."/>
            <person name="Nguyen N."/>
            <person name="Nguyen T."/>
            <person name="Nicol R."/>
            <person name="Nielsen C."/>
            <person name="Nizzari M."/>
            <person name="Norbu C."/>
            <person name="Norbu N."/>
            <person name="O'donnell P."/>
            <person name="Okoawo O."/>
            <person name="O'leary S."/>
            <person name="Omotosho B."/>
            <person name="O'neill K."/>
            <person name="Osman S."/>
            <person name="Parker S."/>
            <person name="Perrin D."/>
            <person name="Phunkhang P."/>
            <person name="Piqani B."/>
            <person name="Purcell S."/>
            <person name="Rachupka T."/>
            <person name="Ramasamy U."/>
            <person name="Rameau R."/>
            <person name="Ray V."/>
            <person name="Raymond C."/>
            <person name="Retta R."/>
            <person name="Richardson S."/>
            <person name="Rise C."/>
            <person name="Rodriguez J."/>
            <person name="Rogers J."/>
            <person name="Rogov P."/>
            <person name="Rutman M."/>
            <person name="Schupbach R."/>
            <person name="Seaman C."/>
            <person name="Settipalli S."/>
            <person name="Sharpe T."/>
            <person name="Sheridan J."/>
            <person name="Sherpa N."/>
            <person name="Shi J."/>
            <person name="Smirnov S."/>
            <person name="Smith C."/>
            <person name="Sougnez C."/>
            <person name="Spencer B."/>
            <person name="Stalker J."/>
            <person name="Stange-thomann N."/>
            <person name="Stavropoulos S."/>
            <person name="Stetson K."/>
            <person name="Stone C."/>
            <person name="Stone S."/>
            <person name="Stubbs M."/>
            <person name="Talamas J."/>
            <person name="Tchuinga P."/>
            <person name="Tenzing P."/>
            <person name="Tesfaye S."/>
            <person name="Theodore J."/>
            <person name="Thoulutsang Y."/>
            <person name="Topham K."/>
            <person name="Towey S."/>
            <person name="Tsamla T."/>
            <person name="Tsomo N."/>
            <person name="Vallee D."/>
            <person name="Vassiliev H."/>
            <person name="Venkataraman V."/>
            <person name="Vinson J."/>
            <person name="Vo A."/>
            <person name="Wade C."/>
            <person name="Wang S."/>
            <person name="Wangchuk T."/>
            <person name="Wangdi T."/>
            <person name="Whittaker C."/>
            <person name="Wilkinson J."/>
            <person name="Wu Y."/>
            <person name="Wyman D."/>
            <person name="Yadav S."/>
            <person name="Yang S."/>
            <person name="Yang X."/>
            <person name="Yeager S."/>
            <person name="Yee E."/>
            <person name="Young G."/>
            <person name="Zainoun J."/>
            <person name="Zembeck L."/>
            <person name="Zimmer A."/>
            <person name="Zody M."/>
            <person name="Lander E."/>
        </authorList>
    </citation>
    <scope>NUCLEOTIDE SEQUENCE [LARGE SCALE GENOMIC DNA]</scope>
</reference>
<dbReference type="AlphaFoldDB" id="H2ZQB5"/>
<dbReference type="Gene3D" id="1.25.40.20">
    <property type="entry name" value="Ankyrin repeat-containing domain"/>
    <property type="match status" value="1"/>
</dbReference>
<dbReference type="Pfam" id="PF12796">
    <property type="entry name" value="Ank_2"/>
    <property type="match status" value="1"/>
</dbReference>
<dbReference type="Proteomes" id="UP000007875">
    <property type="component" value="Unassembled WGS sequence"/>
</dbReference>
<feature type="repeat" description="ANK" evidence="3">
    <location>
        <begin position="65"/>
        <end position="92"/>
    </location>
</feature>
<dbReference type="InterPro" id="IPR036770">
    <property type="entry name" value="Ankyrin_rpt-contain_sf"/>
</dbReference>
<evidence type="ECO:0000256" key="2">
    <source>
        <dbReference type="ARBA" id="ARBA00023043"/>
    </source>
</evidence>
<protein>
    <submittedName>
        <fullName evidence="5">Uncharacterized protein</fullName>
    </submittedName>
</protein>
<reference evidence="5" key="2">
    <citation type="submission" date="2025-08" db="UniProtKB">
        <authorList>
            <consortium name="Ensembl"/>
        </authorList>
    </citation>
    <scope>IDENTIFICATION</scope>
</reference>
<accession>H2ZQB5</accession>
<dbReference type="eggNOG" id="KOG0504">
    <property type="taxonomic scope" value="Eukaryota"/>
</dbReference>
<dbReference type="InParanoid" id="H2ZQB5"/>
<evidence type="ECO:0000256" key="3">
    <source>
        <dbReference type="PROSITE-ProRule" id="PRU00023"/>
    </source>
</evidence>
<evidence type="ECO:0000256" key="4">
    <source>
        <dbReference type="SAM" id="MobiDB-lite"/>
    </source>
</evidence>
<dbReference type="PANTHER" id="PTHR24171:SF9">
    <property type="entry name" value="ANKYRIN REPEAT DOMAIN-CONTAINING PROTEIN 39"/>
    <property type="match status" value="1"/>
</dbReference>
<keyword evidence="1" id="KW-0677">Repeat</keyword>
<dbReference type="PROSITE" id="PS50297">
    <property type="entry name" value="ANK_REP_REGION"/>
    <property type="match status" value="1"/>
</dbReference>
<name>H2ZQB5_CIOSA</name>
<dbReference type="PANTHER" id="PTHR24171">
    <property type="entry name" value="ANKYRIN REPEAT DOMAIN-CONTAINING PROTEIN 39-RELATED"/>
    <property type="match status" value="1"/>
</dbReference>
<feature type="repeat" description="ANK" evidence="3">
    <location>
        <begin position="94"/>
        <end position="126"/>
    </location>
</feature>
<proteinExistence type="predicted"/>
<feature type="compositionally biased region" description="Low complexity" evidence="4">
    <location>
        <begin position="231"/>
        <end position="240"/>
    </location>
</feature>
<organism evidence="5 6">
    <name type="scientific">Ciona savignyi</name>
    <name type="common">Pacific transparent sea squirt</name>
    <dbReference type="NCBI Taxonomy" id="51511"/>
    <lineage>
        <taxon>Eukaryota</taxon>
        <taxon>Metazoa</taxon>
        <taxon>Chordata</taxon>
        <taxon>Tunicata</taxon>
        <taxon>Ascidiacea</taxon>
        <taxon>Phlebobranchia</taxon>
        <taxon>Cionidae</taxon>
        <taxon>Ciona</taxon>
    </lineage>
</organism>
<feature type="compositionally biased region" description="Low complexity" evidence="4">
    <location>
        <begin position="195"/>
        <end position="208"/>
    </location>
</feature>
<dbReference type="HOGENOM" id="CLU_000134_28_0_1"/>
<evidence type="ECO:0000256" key="1">
    <source>
        <dbReference type="ARBA" id="ARBA00022737"/>
    </source>
</evidence>
<dbReference type="SUPFAM" id="SSF48403">
    <property type="entry name" value="Ankyrin repeat"/>
    <property type="match status" value="1"/>
</dbReference>
<feature type="compositionally biased region" description="Polar residues" evidence="4">
    <location>
        <begin position="169"/>
        <end position="182"/>
    </location>
</feature>
<dbReference type="PROSITE" id="PS50088">
    <property type="entry name" value="ANK_REPEAT"/>
    <property type="match status" value="2"/>
</dbReference>
<dbReference type="Ensembl" id="ENSCSAVT00000019994.1">
    <property type="protein sequence ID" value="ENSCSAVP00000019781.1"/>
    <property type="gene ID" value="ENSCSAVG00000011607.1"/>
</dbReference>
<dbReference type="SMART" id="SM00248">
    <property type="entry name" value="ANK"/>
    <property type="match status" value="2"/>
</dbReference>
<evidence type="ECO:0000313" key="6">
    <source>
        <dbReference type="Proteomes" id="UP000007875"/>
    </source>
</evidence>
<keyword evidence="6" id="KW-1185">Reference proteome</keyword>
<evidence type="ECO:0000313" key="5">
    <source>
        <dbReference type="Ensembl" id="ENSCSAVP00000019781.1"/>
    </source>
</evidence>
<dbReference type="STRING" id="51511.ENSCSAVP00000019781"/>
<feature type="region of interest" description="Disordered" evidence="4">
    <location>
        <begin position="169"/>
        <end position="240"/>
    </location>
</feature>